<dbReference type="InterPro" id="IPR011200">
    <property type="entry name" value="UCP012608"/>
</dbReference>
<dbReference type="AlphaFoldDB" id="A0A6C0P7H1"/>
<protein>
    <submittedName>
        <fullName evidence="1">DUF2332 domain-containing protein</fullName>
    </submittedName>
</protein>
<evidence type="ECO:0000313" key="2">
    <source>
        <dbReference type="Proteomes" id="UP000479114"/>
    </source>
</evidence>
<sequence length="340" mass="38556">MRMQALSELFHLYAERYFRDSSPLYEALSLQIAKDAELLELAAHAREGQPQPNMLFGAVHDLLLRGIDHPLRDFYPSLVSNPGEPALAIGPFQAFCAAYRNELITLLETKRVQTNEVNRCAYLYPAFCHIYRQSGKPLALIEVGTSAGLQLLWDRYSYSYGTLEVYGGASAELHLESELVGDKKPFLLPSSPPVASRVGIDLHVNDLASEADLRWLNALIWPEHRKRRQHLAKAAACLKRHPVRLIEGDALKLIEGVASEVSEDAMLCIFHTHVANQFSAEAKLEWTERLQELGRKRDFYHLYNNMHDPDLHLDACLNGSWRPMKIAETEGHGRSFTWQV</sequence>
<organism evidence="1 2">
    <name type="scientific">Paenibacillus rhizovicinus</name>
    <dbReference type="NCBI Taxonomy" id="2704463"/>
    <lineage>
        <taxon>Bacteria</taxon>
        <taxon>Bacillati</taxon>
        <taxon>Bacillota</taxon>
        <taxon>Bacilli</taxon>
        <taxon>Bacillales</taxon>
        <taxon>Paenibacillaceae</taxon>
        <taxon>Paenibacillus</taxon>
    </lineage>
</organism>
<dbReference type="EMBL" id="CP048286">
    <property type="protein sequence ID" value="QHW34325.1"/>
    <property type="molecule type" value="Genomic_DNA"/>
</dbReference>
<accession>A0A6C0P7H1</accession>
<dbReference type="PIRSF" id="PIRSF012608">
    <property type="entry name" value="UCP012608"/>
    <property type="match status" value="1"/>
</dbReference>
<evidence type="ECO:0000313" key="1">
    <source>
        <dbReference type="EMBL" id="QHW34325.1"/>
    </source>
</evidence>
<dbReference type="KEGG" id="prz:GZH47_28385"/>
<gene>
    <name evidence="1" type="ORF">GZH47_28385</name>
</gene>
<keyword evidence="2" id="KW-1185">Reference proteome</keyword>
<dbReference type="Pfam" id="PF10094">
    <property type="entry name" value="DUF2332"/>
    <property type="match status" value="1"/>
</dbReference>
<proteinExistence type="predicted"/>
<name>A0A6C0P7H1_9BACL</name>
<reference evidence="1 2" key="1">
    <citation type="submission" date="2020-02" db="EMBL/GenBank/DDBJ databases">
        <title>Paenibacillus sp. nov., isolated from rhizosphere soil of tomato.</title>
        <authorList>
            <person name="Weon H.-Y."/>
            <person name="Lee S.A."/>
        </authorList>
    </citation>
    <scope>NUCLEOTIDE SEQUENCE [LARGE SCALE GENOMIC DNA]</scope>
    <source>
        <strain evidence="1 2">14171R-81</strain>
    </source>
</reference>
<dbReference type="Proteomes" id="UP000479114">
    <property type="component" value="Chromosome"/>
</dbReference>